<proteinExistence type="inferred from homology"/>
<dbReference type="GO" id="GO:0008757">
    <property type="term" value="F:S-adenosylmethionine-dependent methyltransferase activity"/>
    <property type="evidence" value="ECO:0007669"/>
    <property type="project" value="TreeGrafter"/>
</dbReference>
<feature type="compositionally biased region" description="Basic and acidic residues" evidence="5">
    <location>
        <begin position="9"/>
        <end position="20"/>
    </location>
</feature>
<feature type="domain" description="Methyltransferase small" evidence="6">
    <location>
        <begin position="79"/>
        <end position="208"/>
    </location>
</feature>
<evidence type="ECO:0000256" key="3">
    <source>
        <dbReference type="ARBA" id="ARBA00022679"/>
    </source>
</evidence>
<dbReference type="PANTHER" id="PTHR45875:SF1">
    <property type="entry name" value="METHYLTRANSFERASE N6AMT1"/>
    <property type="match status" value="1"/>
</dbReference>
<dbReference type="InterPro" id="IPR029063">
    <property type="entry name" value="SAM-dependent_MTases_sf"/>
</dbReference>
<dbReference type="GO" id="GO:0003676">
    <property type="term" value="F:nucleic acid binding"/>
    <property type="evidence" value="ECO:0007669"/>
    <property type="project" value="InterPro"/>
</dbReference>
<gene>
    <name evidence="7" type="ORF">TL08_19315</name>
</gene>
<dbReference type="Proteomes" id="UP000095210">
    <property type="component" value="Chromosome"/>
</dbReference>
<dbReference type="Gene3D" id="3.40.50.150">
    <property type="entry name" value="Vaccinia Virus protein VP39"/>
    <property type="match status" value="1"/>
</dbReference>
<evidence type="ECO:0000256" key="4">
    <source>
        <dbReference type="ARBA" id="ARBA00022691"/>
    </source>
</evidence>
<feature type="region of interest" description="Disordered" evidence="5">
    <location>
        <begin position="1"/>
        <end position="25"/>
    </location>
</feature>
<reference evidence="8" key="1">
    <citation type="submission" date="2016-03" db="EMBL/GenBank/DDBJ databases">
        <title>Complete genome sequence of the type strain Actinoalloteichus hymeniacidonis DSM 45092.</title>
        <authorList>
            <person name="Schaffert L."/>
            <person name="Albersmeier A."/>
            <person name="Winkler A."/>
            <person name="Kalinowski J."/>
            <person name="Zotchev S."/>
            <person name="Ruckert C."/>
        </authorList>
    </citation>
    <scope>NUCLEOTIDE SEQUENCE [LARGE SCALE GENOMIC DNA]</scope>
    <source>
        <strain evidence="8">HPA177(T) (DSM 45092(T))</strain>
    </source>
</reference>
<dbReference type="GO" id="GO:0032259">
    <property type="term" value="P:methylation"/>
    <property type="evidence" value="ECO:0007669"/>
    <property type="project" value="UniProtKB-KW"/>
</dbReference>
<keyword evidence="4" id="KW-0949">S-adenosyl-L-methionine</keyword>
<evidence type="ECO:0000313" key="7">
    <source>
        <dbReference type="EMBL" id="AOS64654.1"/>
    </source>
</evidence>
<dbReference type="CDD" id="cd02440">
    <property type="entry name" value="AdoMet_MTases"/>
    <property type="match status" value="1"/>
</dbReference>
<dbReference type="SUPFAM" id="SSF53335">
    <property type="entry name" value="S-adenosyl-L-methionine-dependent methyltransferases"/>
    <property type="match status" value="1"/>
</dbReference>
<dbReference type="InterPro" id="IPR002052">
    <property type="entry name" value="DNA_methylase_N6_adenine_CS"/>
</dbReference>
<protein>
    <submittedName>
        <fullName evidence="7">Methylase of polypeptide chain release factors</fullName>
    </submittedName>
</protein>
<accession>A0AAC9HSA2</accession>
<dbReference type="PROSITE" id="PS00092">
    <property type="entry name" value="N6_MTASE"/>
    <property type="match status" value="1"/>
</dbReference>
<dbReference type="EMBL" id="CP014859">
    <property type="protein sequence ID" value="AOS64654.1"/>
    <property type="molecule type" value="Genomic_DNA"/>
</dbReference>
<dbReference type="GO" id="GO:0035657">
    <property type="term" value="C:eRF1 methyltransferase complex"/>
    <property type="evidence" value="ECO:0007669"/>
    <property type="project" value="TreeGrafter"/>
</dbReference>
<evidence type="ECO:0000256" key="2">
    <source>
        <dbReference type="ARBA" id="ARBA00022603"/>
    </source>
</evidence>
<dbReference type="Pfam" id="PF05175">
    <property type="entry name" value="MTS"/>
    <property type="match status" value="1"/>
</dbReference>
<keyword evidence="3" id="KW-0808">Transferase</keyword>
<dbReference type="KEGG" id="ahm:TL08_19315"/>
<keyword evidence="2 7" id="KW-0489">Methyltransferase</keyword>
<evidence type="ECO:0000259" key="6">
    <source>
        <dbReference type="Pfam" id="PF05175"/>
    </source>
</evidence>
<dbReference type="InterPro" id="IPR007848">
    <property type="entry name" value="Small_mtfrase_dom"/>
</dbReference>
<dbReference type="AlphaFoldDB" id="A0AAC9HSA2"/>
<evidence type="ECO:0000256" key="5">
    <source>
        <dbReference type="SAM" id="MobiDB-lite"/>
    </source>
</evidence>
<dbReference type="GO" id="GO:0008276">
    <property type="term" value="F:protein methyltransferase activity"/>
    <property type="evidence" value="ECO:0007669"/>
    <property type="project" value="TreeGrafter"/>
</dbReference>
<dbReference type="InterPro" id="IPR052190">
    <property type="entry name" value="Euk-Arch_PrmC-MTase"/>
</dbReference>
<organism evidence="7 8">
    <name type="scientific">Actinoalloteichus hymeniacidonis</name>
    <dbReference type="NCBI Taxonomy" id="340345"/>
    <lineage>
        <taxon>Bacteria</taxon>
        <taxon>Bacillati</taxon>
        <taxon>Actinomycetota</taxon>
        <taxon>Actinomycetes</taxon>
        <taxon>Pseudonocardiales</taxon>
        <taxon>Pseudonocardiaceae</taxon>
        <taxon>Actinoalloteichus</taxon>
    </lineage>
</organism>
<dbReference type="PANTHER" id="PTHR45875">
    <property type="entry name" value="METHYLTRANSFERASE N6AMT1"/>
    <property type="match status" value="1"/>
</dbReference>
<dbReference type="GO" id="GO:0008170">
    <property type="term" value="F:N-methyltransferase activity"/>
    <property type="evidence" value="ECO:0007669"/>
    <property type="project" value="UniProtKB-ARBA"/>
</dbReference>
<name>A0AAC9HSA2_9PSEU</name>
<sequence>MGQATPYREAMESERQDQAGKRVHVPQMPAERVEQIRRWHARAYREARAALQQEQTFAYLGRTIVVPPQVMPITPVSHLLGEAVLAEVGAQDRVLDMGTGSGVNAVLAAASGADVLAVDINPHALAAARSNAVRNGVAARVTVRHSDVFEFVDGVFDVMVFDPPFRWFAPRDLLEAATTDENYGAMTRFFNQARDYLKPGGRLLVFFGSSGDLEYLHRLIEASGFHRTVLARHAIVKDGQQVDYVALRLAVAGHVAS</sequence>
<comment type="similarity">
    <text evidence="1">Belongs to the eukaryotic/archaeal PrmC-related family.</text>
</comment>
<evidence type="ECO:0000256" key="1">
    <source>
        <dbReference type="ARBA" id="ARBA00006149"/>
    </source>
</evidence>
<keyword evidence="8" id="KW-1185">Reference proteome</keyword>
<evidence type="ECO:0000313" key="8">
    <source>
        <dbReference type="Proteomes" id="UP000095210"/>
    </source>
</evidence>